<dbReference type="PANTHER" id="PTHR43745:SF2">
    <property type="entry name" value="NITROREDUCTASE MJ1384-RELATED"/>
    <property type="match status" value="1"/>
</dbReference>
<evidence type="ECO:0000256" key="1">
    <source>
        <dbReference type="SAM" id="MobiDB-lite"/>
    </source>
</evidence>
<dbReference type="EMBL" id="JAUSTP010000017">
    <property type="protein sequence ID" value="MDQ0190354.1"/>
    <property type="molecule type" value="Genomic_DNA"/>
</dbReference>
<dbReference type="NCBIfam" id="TIGR03605">
    <property type="entry name" value="antibiot_sagB"/>
    <property type="match status" value="1"/>
</dbReference>
<dbReference type="Gene3D" id="3.40.109.10">
    <property type="entry name" value="NADH Oxidase"/>
    <property type="match status" value="2"/>
</dbReference>
<feature type="domain" description="Nitroreductase" evidence="2">
    <location>
        <begin position="99"/>
        <end position="239"/>
    </location>
</feature>
<dbReference type="PANTHER" id="PTHR43745">
    <property type="entry name" value="NITROREDUCTASE MJ1384-RELATED"/>
    <property type="match status" value="1"/>
</dbReference>
<evidence type="ECO:0000313" key="4">
    <source>
        <dbReference type="Proteomes" id="UP001232973"/>
    </source>
</evidence>
<dbReference type="InterPro" id="IPR020051">
    <property type="entry name" value="SagB-type_dehydrogenase"/>
</dbReference>
<protein>
    <submittedName>
        <fullName evidence="3">SagB-type dehydrogenase family enzyme</fullName>
    </submittedName>
</protein>
<accession>A0ABT9XJY6</accession>
<evidence type="ECO:0000313" key="3">
    <source>
        <dbReference type="EMBL" id="MDQ0190354.1"/>
    </source>
</evidence>
<name>A0ABT9XJY6_9BACL</name>
<feature type="compositionally biased region" description="Basic and acidic residues" evidence="1">
    <location>
        <begin position="327"/>
        <end position="336"/>
    </location>
</feature>
<dbReference type="Proteomes" id="UP001232973">
    <property type="component" value="Unassembled WGS sequence"/>
</dbReference>
<feature type="region of interest" description="Disordered" evidence="1">
    <location>
        <begin position="313"/>
        <end position="339"/>
    </location>
</feature>
<evidence type="ECO:0000259" key="2">
    <source>
        <dbReference type="Pfam" id="PF00881"/>
    </source>
</evidence>
<keyword evidence="4" id="KW-1185">Reference proteome</keyword>
<dbReference type="InterPro" id="IPR000415">
    <property type="entry name" value="Nitroreductase-like"/>
</dbReference>
<sequence length="550" mass="61047">MQIHDFLHHLHFDIDKVSPPDVEVDWEDAPLSFKLYQGRPTVALWPDRTPDETPVRPADGQRVTLRRVGGFLRDSYGITQLCHAVFPAAGDTDAPHSIAQMFRRFVPSGGGLYPSELYAYLKIDEVKAGVYHYDAAHHRLVYLREGNYDGYLERAFGQPCSLSTSFGVLFVSTMFWKNFFKYHNFSYRLQGLDAGALIGQLLAAAEPFGFQARVLYQFLDDAIHHLLGLDGQEESVYAAVVLTTDGHAIGAAGSGQHGGLEAVSAQALCKELPEVKYKHYQRSKHIVPYPTLLAVNEASKLHTTKDLLQVALHRHDDAPNGVGTRQRRSERSERPDAGGVKLPAARLVPRDFAATCRNRYSPGPDFVLGKVDSTALSTLLWEALGCAAAQLSEMAPGRPHDLPRVSVAFCAHGVDGIRDGAYRYHPETHSVTLVRPGDHRLRLQQGMPIPTVNLFQVPLCFHLVGSLEDVLAAYGTRGYRMLQMEVGVVLQRLLLSAAALGMNGHPLLGYDERVCDDTYHLSSHEETCLIQVPVGFYRKTARFEGTLQVW</sequence>
<dbReference type="SUPFAM" id="SSF55469">
    <property type="entry name" value="FMN-dependent nitroreductase-like"/>
    <property type="match status" value="2"/>
</dbReference>
<dbReference type="InterPro" id="IPR052544">
    <property type="entry name" value="Bacteriocin_Proc_Enz"/>
</dbReference>
<dbReference type="InterPro" id="IPR029479">
    <property type="entry name" value="Nitroreductase"/>
</dbReference>
<gene>
    <name evidence="3" type="ORF">J2S03_002218</name>
</gene>
<proteinExistence type="predicted"/>
<dbReference type="Pfam" id="PF00881">
    <property type="entry name" value="Nitroreductase"/>
    <property type="match status" value="1"/>
</dbReference>
<reference evidence="3 4" key="1">
    <citation type="submission" date="2023-07" db="EMBL/GenBank/DDBJ databases">
        <title>Genomic Encyclopedia of Type Strains, Phase IV (KMG-IV): sequencing the most valuable type-strain genomes for metagenomic binning, comparative biology and taxonomic classification.</title>
        <authorList>
            <person name="Goeker M."/>
        </authorList>
    </citation>
    <scope>NUCLEOTIDE SEQUENCE [LARGE SCALE GENOMIC DNA]</scope>
    <source>
        <strain evidence="3 4">DSM 4006</strain>
    </source>
</reference>
<comment type="caution">
    <text evidence="3">The sequence shown here is derived from an EMBL/GenBank/DDBJ whole genome shotgun (WGS) entry which is preliminary data.</text>
</comment>
<dbReference type="CDD" id="cd02142">
    <property type="entry name" value="McbC_SagB-like_oxidoreductase"/>
    <property type="match status" value="2"/>
</dbReference>
<organism evidence="3 4">
    <name type="scientific">Alicyclobacillus cycloheptanicus</name>
    <dbReference type="NCBI Taxonomy" id="1457"/>
    <lineage>
        <taxon>Bacteria</taxon>
        <taxon>Bacillati</taxon>
        <taxon>Bacillota</taxon>
        <taxon>Bacilli</taxon>
        <taxon>Bacillales</taxon>
        <taxon>Alicyclobacillaceae</taxon>
        <taxon>Alicyclobacillus</taxon>
    </lineage>
</organism>
<dbReference type="RefSeq" id="WP_274454645.1">
    <property type="nucleotide sequence ID" value="NZ_CP067097.1"/>
</dbReference>